<sequence>MMHMSSGGSLRSIVAASSAIAVLTASIFGIGVASAGEPSAAASATAASATRTVADASAIGEPSSGKKNEVVYVKTAADGAAQGIYVVNVFDANAATDIDDPSDYTNVTNLTTDQKLQQKDGHVSLTTTADQPFYYQGDMAADTTLPWTIAITYTLDGTTIDPDDLAGRNGDLDITLAINANDDDTVKDFSESYVLQAQGTFPQNAYDITDSDATLATSGSNTVVSAMVLPGESQTFHIHGTAKDFQYSGWQIAGMNLDLAIDLSSQDTSKLTEQTSKLEDATTQLADGSSQLADGNATLASGANTLDQGLAALHNGASSVNTGASQLADGTGSLAAGAQGVQQGATSLAQGTQTLASGSQQLANGVNALTTGVGAVSAAVPQLTSGANTLAHQLGESSNDPSQPTLKDGWQNLHSGIGALSTGSSQYQTTLKQSQQTAETAAQQAAQQAAAAQQQMQTALQAYVVDPQNADKQAALNQAIEAFAKANQTAGAYTGSAQTLKQASDGYAQLGDGIDSLNTGAATLNNQFDATQSSTVAGGAAQLANGMNQVAQGLNAMPSDSLDALNTAAKQVADGSAAVNAGASELASGSGTLATGASTLHSGASTLAQGTSELADGTQNAKSGASQLAEGAQTAASGTRTLAEGNAALAESVNGIDRKVLDELQKTIDDKLGTGFTPHSFVAPDNTNVDRVQFTYVVSGVDKPDTGDKANDSAATDADGSGDKSSQEGILARVKALFGL</sequence>
<dbReference type="InterPro" id="IPR011049">
    <property type="entry name" value="Serralysin-like_metalloprot_C"/>
</dbReference>
<dbReference type="SUPFAM" id="SSF101967">
    <property type="entry name" value="Adhesin YadA, collagen-binding domain"/>
    <property type="match status" value="1"/>
</dbReference>
<dbReference type="Proteomes" id="UP000216444">
    <property type="component" value="Unassembled WGS sequence"/>
</dbReference>
<dbReference type="EMBL" id="MWWV01000004">
    <property type="protein sequence ID" value="OZG58393.1"/>
    <property type="molecule type" value="Genomic_DNA"/>
</dbReference>
<feature type="coiled-coil region" evidence="1">
    <location>
        <begin position="435"/>
        <end position="462"/>
    </location>
</feature>
<dbReference type="Gene3D" id="1.10.287.950">
    <property type="entry name" value="Methyl-accepting chemotaxis protein"/>
    <property type="match status" value="2"/>
</dbReference>
<dbReference type="RefSeq" id="WP_094662813.1">
    <property type="nucleotide sequence ID" value="NZ_MWWV01000004.1"/>
</dbReference>
<proteinExistence type="predicted"/>
<protein>
    <submittedName>
        <fullName evidence="3">Methyl-accepting chemotaxis protein</fullName>
    </submittedName>
</protein>
<feature type="compositionally biased region" description="Basic and acidic residues" evidence="2">
    <location>
        <begin position="702"/>
        <end position="711"/>
    </location>
</feature>
<comment type="caution">
    <text evidence="3">The sequence shown here is derived from an EMBL/GenBank/DDBJ whole genome shotgun (WGS) entry which is preliminary data.</text>
</comment>
<evidence type="ECO:0000313" key="4">
    <source>
        <dbReference type="Proteomes" id="UP000216444"/>
    </source>
</evidence>
<dbReference type="InterPro" id="IPR023908">
    <property type="entry name" value="xxxLxxG_rpt"/>
</dbReference>
<evidence type="ECO:0000256" key="2">
    <source>
        <dbReference type="SAM" id="MobiDB-lite"/>
    </source>
</evidence>
<keyword evidence="1" id="KW-0175">Coiled coil</keyword>
<organism evidence="3 4">
    <name type="scientific">Bifidobacterium tissieri</name>
    <dbReference type="NCBI Taxonomy" id="1630162"/>
    <lineage>
        <taxon>Bacteria</taxon>
        <taxon>Bacillati</taxon>
        <taxon>Actinomycetota</taxon>
        <taxon>Actinomycetes</taxon>
        <taxon>Bifidobacteriales</taxon>
        <taxon>Bifidobacteriaceae</taxon>
        <taxon>Bifidobacterium</taxon>
    </lineage>
</organism>
<reference evidence="3 4" key="1">
    <citation type="journal article" date="2017" name="BMC Genomics">
        <title>Comparative genomic and phylogenomic analyses of the Bifidobacteriaceae family.</title>
        <authorList>
            <person name="Lugli G.A."/>
            <person name="Milani C."/>
            <person name="Turroni F."/>
            <person name="Duranti S."/>
            <person name="Mancabelli L."/>
            <person name="Mangifesta M."/>
            <person name="Ferrario C."/>
            <person name="Modesto M."/>
            <person name="Mattarelli P."/>
            <person name="Jiri K."/>
            <person name="van Sinderen D."/>
            <person name="Ventura M."/>
        </authorList>
    </citation>
    <scope>NUCLEOTIDE SEQUENCE [LARGE SCALE GENOMIC DNA]</scope>
    <source>
        <strain evidence="3 4">DSM 100201</strain>
    </source>
</reference>
<name>A0A261FHF4_9BIFI</name>
<feature type="region of interest" description="Disordered" evidence="2">
    <location>
        <begin position="614"/>
        <end position="637"/>
    </location>
</feature>
<dbReference type="AlphaFoldDB" id="A0A261FHF4"/>
<evidence type="ECO:0000313" key="3">
    <source>
        <dbReference type="EMBL" id="OZG58393.1"/>
    </source>
</evidence>
<feature type="compositionally biased region" description="Polar residues" evidence="2">
    <location>
        <begin position="614"/>
        <end position="626"/>
    </location>
</feature>
<accession>A0A261FHF4</accession>
<evidence type="ECO:0000256" key="1">
    <source>
        <dbReference type="SAM" id="Coils"/>
    </source>
</evidence>
<keyword evidence="4" id="KW-1185">Reference proteome</keyword>
<dbReference type="NCBIfam" id="TIGR03057">
    <property type="entry name" value="xxxLxxG_by_4"/>
    <property type="match status" value="6"/>
</dbReference>
<gene>
    <name evidence="3" type="ORF">BTIS_0762</name>
</gene>
<feature type="region of interest" description="Disordered" evidence="2">
    <location>
        <begin position="701"/>
        <end position="727"/>
    </location>
</feature>